<dbReference type="CDD" id="cd10938">
    <property type="entry name" value="CE4_HpPgdA_like"/>
    <property type="match status" value="1"/>
</dbReference>
<dbReference type="EMBL" id="JBHUDP010000001">
    <property type="protein sequence ID" value="MFD1684829.1"/>
    <property type="molecule type" value="Genomic_DNA"/>
</dbReference>
<dbReference type="InterPro" id="IPR002509">
    <property type="entry name" value="NODB_dom"/>
</dbReference>
<dbReference type="Gene3D" id="3.20.20.370">
    <property type="entry name" value="Glycoside hydrolase/deacetylase"/>
    <property type="match status" value="1"/>
</dbReference>
<dbReference type="Pfam" id="PF01522">
    <property type="entry name" value="Polysacc_deac_1"/>
    <property type="match status" value="1"/>
</dbReference>
<dbReference type="SUPFAM" id="SSF88713">
    <property type="entry name" value="Glycoside hydrolase/deacetylase"/>
    <property type="match status" value="1"/>
</dbReference>
<name>A0ABD6DRP5_9EURY</name>
<evidence type="ECO:0000259" key="1">
    <source>
        <dbReference type="PROSITE" id="PS51677"/>
    </source>
</evidence>
<dbReference type="PANTHER" id="PTHR47561">
    <property type="entry name" value="POLYSACCHARIDE DEACETYLASE FAMILY PROTEIN (AFU_ORTHOLOGUE AFUA_6G05030)"/>
    <property type="match status" value="1"/>
</dbReference>
<dbReference type="AlphaFoldDB" id="A0ABD6DRP5"/>
<dbReference type="RefSeq" id="WP_256307700.1">
    <property type="nucleotide sequence ID" value="NZ_JANHAW010000002.1"/>
</dbReference>
<accession>A0ABD6DRP5</accession>
<comment type="caution">
    <text evidence="2">The sequence shown here is derived from an EMBL/GenBank/DDBJ whole genome shotgun (WGS) entry which is preliminary data.</text>
</comment>
<dbReference type="Proteomes" id="UP001597092">
    <property type="component" value="Unassembled WGS sequence"/>
</dbReference>
<reference evidence="2 3" key="1">
    <citation type="journal article" date="2019" name="Int. J. Syst. Evol. Microbiol.">
        <title>The Global Catalogue of Microorganisms (GCM) 10K type strain sequencing project: providing services to taxonomists for standard genome sequencing and annotation.</title>
        <authorList>
            <consortium name="The Broad Institute Genomics Platform"/>
            <consortium name="The Broad Institute Genome Sequencing Center for Infectious Disease"/>
            <person name="Wu L."/>
            <person name="Ma J."/>
        </authorList>
    </citation>
    <scope>NUCLEOTIDE SEQUENCE [LARGE SCALE GENOMIC DNA]</scope>
    <source>
        <strain evidence="2 3">CGMCC 1.10387</strain>
    </source>
</reference>
<sequence length="273" mass="31113">MARANVCLTVDFDAVSSWIHSFDEADSARNLSRGLFGVDVGAPRLLEIFDDHDITTTWFVPGHTVESFPDAVEAVWADGTGHDIQHHGWSHTRPSTYADKPSERADIERGIEAIQGLTGRQPVGYRSPSWDFSSNTLSLLEEFGFEWDSSQMATEFHPYFLRQGWEAPVDAPYERGDKTEIAEVPVSWQRDDFPAFAFSRQRGYANERAIFEMWESQFDWMYRNVENGTYVLTMHPQIMGYSHRISHLESLIATLESYPDVEFTTVDAVASEL</sequence>
<dbReference type="PROSITE" id="PS51677">
    <property type="entry name" value="NODB"/>
    <property type="match status" value="1"/>
</dbReference>
<keyword evidence="3" id="KW-1185">Reference proteome</keyword>
<dbReference type="InterPro" id="IPR037950">
    <property type="entry name" value="PgdA-like"/>
</dbReference>
<evidence type="ECO:0000313" key="2">
    <source>
        <dbReference type="EMBL" id="MFD1684829.1"/>
    </source>
</evidence>
<evidence type="ECO:0000313" key="3">
    <source>
        <dbReference type="Proteomes" id="UP001597092"/>
    </source>
</evidence>
<dbReference type="PANTHER" id="PTHR47561:SF1">
    <property type="entry name" value="POLYSACCHARIDE DEACETYLASE FAMILY PROTEIN (AFU_ORTHOLOGUE AFUA_6G05030)"/>
    <property type="match status" value="1"/>
</dbReference>
<dbReference type="InterPro" id="IPR011330">
    <property type="entry name" value="Glyco_hydro/deAcase_b/a-brl"/>
</dbReference>
<protein>
    <submittedName>
        <fullName evidence="2">Polysaccharide deacetylase</fullName>
    </submittedName>
</protein>
<proteinExistence type="predicted"/>
<organism evidence="2 3">
    <name type="scientific">Halobellus litoreus</name>
    <dbReference type="NCBI Taxonomy" id="755310"/>
    <lineage>
        <taxon>Archaea</taxon>
        <taxon>Methanobacteriati</taxon>
        <taxon>Methanobacteriota</taxon>
        <taxon>Stenosarchaea group</taxon>
        <taxon>Halobacteria</taxon>
        <taxon>Halobacteriales</taxon>
        <taxon>Haloferacaceae</taxon>
        <taxon>Halobellus</taxon>
    </lineage>
</organism>
<feature type="domain" description="NodB homology" evidence="1">
    <location>
        <begin position="16"/>
        <end position="264"/>
    </location>
</feature>
<gene>
    <name evidence="2" type="ORF">ACFSAS_04295</name>
</gene>